<sequence length="394" mass="41957">MKNKFLAIAIVLTSLLSSPVFAQSKDEPVTLGLPGDDLDLYAVMEVFQKSKTIEGFEKSINEKDSKLNNLDLDKDNKVDFIKVITNKDGDSFEFILQVAVSKTENQDVAVILVSKDKSGQVSVQIVGDEDMYGKNYVIEPKGSTSGGTANPAYTGGSSETMNLPAQSTTTTTVVQSAPIVQYVYSPAYVPYYPPYYYGYYPPYYFPIVPIARAIFWANNWGCHGGYYGGYHGSVNININHINHYNNYNNNSRNRSNTVANNKANGNYGNRPATGNNGNRANNASTRPATGNASVNRPSAGNSASTRPSTRPSTGNSAATRPSTRPTSPSVSPSDRQSSGGASNYSRPSTSNNSFNSGSSNRSSNRSSGGGSNYSGGGRSGGFSGGGMRGGGGRR</sequence>
<dbReference type="OrthoDB" id="939585at2"/>
<dbReference type="EMBL" id="CP037933">
    <property type="protein sequence ID" value="QBN18542.1"/>
    <property type="molecule type" value="Genomic_DNA"/>
</dbReference>
<accession>A0A4V1AGM3</accession>
<keyword evidence="2" id="KW-0732">Signal</keyword>
<proteinExistence type="predicted"/>
<name>A0A4V1AGM3_9FLAO</name>
<keyword evidence="4" id="KW-1185">Reference proteome</keyword>
<evidence type="ECO:0000256" key="2">
    <source>
        <dbReference type="SAM" id="SignalP"/>
    </source>
</evidence>
<evidence type="ECO:0008006" key="5">
    <source>
        <dbReference type="Google" id="ProtNLM"/>
    </source>
</evidence>
<evidence type="ECO:0000313" key="4">
    <source>
        <dbReference type="Proteomes" id="UP000291124"/>
    </source>
</evidence>
<reference evidence="4" key="1">
    <citation type="submission" date="2019-03" db="EMBL/GenBank/DDBJ databases">
        <title>Flavobacterium sp.</title>
        <authorList>
            <person name="Kim H."/>
        </authorList>
    </citation>
    <scope>NUCLEOTIDE SEQUENCE [LARGE SCALE GENOMIC DNA]</scope>
    <source>
        <strain evidence="4">GS13</strain>
    </source>
</reference>
<evidence type="ECO:0000256" key="1">
    <source>
        <dbReference type="SAM" id="MobiDB-lite"/>
    </source>
</evidence>
<feature type="compositionally biased region" description="Polar residues" evidence="1">
    <location>
        <begin position="339"/>
        <end position="349"/>
    </location>
</feature>
<feature type="region of interest" description="Disordered" evidence="1">
    <location>
        <begin position="249"/>
        <end position="394"/>
    </location>
</feature>
<feature type="compositionally biased region" description="Gly residues" evidence="1">
    <location>
        <begin position="367"/>
        <end position="394"/>
    </location>
</feature>
<feature type="compositionally biased region" description="Low complexity" evidence="1">
    <location>
        <begin position="350"/>
        <end position="366"/>
    </location>
</feature>
<feature type="signal peptide" evidence="2">
    <location>
        <begin position="1"/>
        <end position="22"/>
    </location>
</feature>
<dbReference type="AlphaFoldDB" id="A0A4V1AGM3"/>
<organism evidence="3 4">
    <name type="scientific">Flavobacterium nackdongense</name>
    <dbReference type="NCBI Taxonomy" id="2547394"/>
    <lineage>
        <taxon>Bacteria</taxon>
        <taxon>Pseudomonadati</taxon>
        <taxon>Bacteroidota</taxon>
        <taxon>Flavobacteriia</taxon>
        <taxon>Flavobacteriales</taxon>
        <taxon>Flavobacteriaceae</taxon>
        <taxon>Flavobacterium</taxon>
    </lineage>
</organism>
<dbReference type="KEGG" id="fnk:E1750_06880"/>
<evidence type="ECO:0000313" key="3">
    <source>
        <dbReference type="EMBL" id="QBN18542.1"/>
    </source>
</evidence>
<gene>
    <name evidence="3" type="ORF">E1750_06880</name>
</gene>
<dbReference type="Proteomes" id="UP000291124">
    <property type="component" value="Chromosome"/>
</dbReference>
<feature type="compositionally biased region" description="Polar residues" evidence="1">
    <location>
        <begin position="257"/>
        <end position="267"/>
    </location>
</feature>
<feature type="chain" id="PRO_5020641808" description="DUF3300 domain-containing protein" evidence="2">
    <location>
        <begin position="23"/>
        <end position="394"/>
    </location>
</feature>
<feature type="compositionally biased region" description="Low complexity" evidence="1">
    <location>
        <begin position="304"/>
        <end position="338"/>
    </location>
</feature>
<protein>
    <recommendedName>
        <fullName evidence="5">DUF3300 domain-containing protein</fullName>
    </recommendedName>
</protein>
<feature type="compositionally biased region" description="Low complexity" evidence="1">
    <location>
        <begin position="268"/>
        <end position="286"/>
    </location>
</feature>
<dbReference type="RefSeq" id="WP_133276065.1">
    <property type="nucleotide sequence ID" value="NZ_CP037933.1"/>
</dbReference>
<feature type="compositionally biased region" description="Polar residues" evidence="1">
    <location>
        <begin position="287"/>
        <end position="303"/>
    </location>
</feature>